<proteinExistence type="predicted"/>
<dbReference type="AlphaFoldDB" id="A0A368GK81"/>
<gene>
    <name evidence="1" type="ORF">ANCCAN_09222</name>
</gene>
<feature type="non-terminal residue" evidence="1">
    <location>
        <position position="38"/>
    </location>
</feature>
<dbReference type="EMBL" id="JOJR01000120">
    <property type="protein sequence ID" value="RCN44783.1"/>
    <property type="molecule type" value="Genomic_DNA"/>
</dbReference>
<sequence length="38" mass="4183">MRLPRQGQHGMLPAQGSCCKNVSLFCCPCCLWNQTTLG</sequence>
<evidence type="ECO:0000313" key="2">
    <source>
        <dbReference type="Proteomes" id="UP000252519"/>
    </source>
</evidence>
<reference evidence="1 2" key="1">
    <citation type="submission" date="2014-10" db="EMBL/GenBank/DDBJ databases">
        <title>Draft genome of the hookworm Ancylostoma caninum.</title>
        <authorList>
            <person name="Mitreva M."/>
        </authorList>
    </citation>
    <scope>NUCLEOTIDE SEQUENCE [LARGE SCALE GENOMIC DNA]</scope>
    <source>
        <strain evidence="1 2">Baltimore</strain>
    </source>
</reference>
<accession>A0A368GK81</accession>
<keyword evidence="2" id="KW-1185">Reference proteome</keyword>
<organism evidence="1 2">
    <name type="scientific">Ancylostoma caninum</name>
    <name type="common">Dog hookworm</name>
    <dbReference type="NCBI Taxonomy" id="29170"/>
    <lineage>
        <taxon>Eukaryota</taxon>
        <taxon>Metazoa</taxon>
        <taxon>Ecdysozoa</taxon>
        <taxon>Nematoda</taxon>
        <taxon>Chromadorea</taxon>
        <taxon>Rhabditida</taxon>
        <taxon>Rhabditina</taxon>
        <taxon>Rhabditomorpha</taxon>
        <taxon>Strongyloidea</taxon>
        <taxon>Ancylostomatidae</taxon>
        <taxon>Ancylostomatinae</taxon>
        <taxon>Ancylostoma</taxon>
    </lineage>
</organism>
<comment type="caution">
    <text evidence="1">The sequence shown here is derived from an EMBL/GenBank/DDBJ whole genome shotgun (WGS) entry which is preliminary data.</text>
</comment>
<name>A0A368GK81_ANCCA</name>
<evidence type="ECO:0000313" key="1">
    <source>
        <dbReference type="EMBL" id="RCN44783.1"/>
    </source>
</evidence>
<protein>
    <submittedName>
        <fullName evidence="1">Uncharacterized protein</fullName>
    </submittedName>
</protein>
<dbReference type="Proteomes" id="UP000252519">
    <property type="component" value="Unassembled WGS sequence"/>
</dbReference>